<dbReference type="EMBL" id="AVOT02025228">
    <property type="protein sequence ID" value="MBW0516394.1"/>
    <property type="molecule type" value="Genomic_DNA"/>
</dbReference>
<comment type="caution">
    <text evidence="2">The sequence shown here is derived from an EMBL/GenBank/DDBJ whole genome shotgun (WGS) entry which is preliminary data.</text>
</comment>
<proteinExistence type="predicted"/>
<dbReference type="AlphaFoldDB" id="A0A9Q3E7Y5"/>
<name>A0A9Q3E7Y5_9BASI</name>
<gene>
    <name evidence="2" type="ORF">O181_056109</name>
</gene>
<feature type="compositionally biased region" description="Polar residues" evidence="1">
    <location>
        <begin position="175"/>
        <end position="190"/>
    </location>
</feature>
<evidence type="ECO:0000313" key="3">
    <source>
        <dbReference type="Proteomes" id="UP000765509"/>
    </source>
</evidence>
<dbReference type="Proteomes" id="UP000765509">
    <property type="component" value="Unassembled WGS sequence"/>
</dbReference>
<protein>
    <submittedName>
        <fullName evidence="2">Uncharacterized protein</fullName>
    </submittedName>
</protein>
<evidence type="ECO:0000256" key="1">
    <source>
        <dbReference type="SAM" id="MobiDB-lite"/>
    </source>
</evidence>
<reference evidence="2" key="1">
    <citation type="submission" date="2021-03" db="EMBL/GenBank/DDBJ databases">
        <title>Draft genome sequence of rust myrtle Austropuccinia psidii MF-1, a brazilian biotype.</title>
        <authorList>
            <person name="Quecine M.C."/>
            <person name="Pachon D.M.R."/>
            <person name="Bonatelli M.L."/>
            <person name="Correr F.H."/>
            <person name="Franceschini L.M."/>
            <person name="Leite T.F."/>
            <person name="Margarido G.R.A."/>
            <person name="Almeida C.A."/>
            <person name="Ferrarezi J.A."/>
            <person name="Labate C.A."/>
        </authorList>
    </citation>
    <scope>NUCLEOTIDE SEQUENCE</scope>
    <source>
        <strain evidence="2">MF-1</strain>
    </source>
</reference>
<accession>A0A9Q3E7Y5</accession>
<organism evidence="2 3">
    <name type="scientific">Austropuccinia psidii MF-1</name>
    <dbReference type="NCBI Taxonomy" id="1389203"/>
    <lineage>
        <taxon>Eukaryota</taxon>
        <taxon>Fungi</taxon>
        <taxon>Dikarya</taxon>
        <taxon>Basidiomycota</taxon>
        <taxon>Pucciniomycotina</taxon>
        <taxon>Pucciniomycetes</taxon>
        <taxon>Pucciniales</taxon>
        <taxon>Sphaerophragmiaceae</taxon>
        <taxon>Austropuccinia</taxon>
    </lineage>
</organism>
<evidence type="ECO:0000313" key="2">
    <source>
        <dbReference type="EMBL" id="MBW0516394.1"/>
    </source>
</evidence>
<keyword evidence="3" id="KW-1185">Reference proteome</keyword>
<feature type="region of interest" description="Disordered" evidence="1">
    <location>
        <begin position="175"/>
        <end position="248"/>
    </location>
</feature>
<sequence>MVRQVHIETESTATSIVPSSTANSDYDSTVIIAQSNKPEPISSELINLDIHTTLQKAMNLANNQEEAITPQAAPKKVIEVIMAEANQLKKAKELKLPQESSEDIYKASKKAYNNSSQHKEYQILADLWKKFINSYLTVRKFLGHPNTCKLLNGWKLLMEKKNMMLLTAEWRKKASTTQASAKNNPSGQKQQLKHEKAATSSEKGQRKSISHKTLQPGLENRKDSAGGHGKYISDGQNNDGISKRRKTD</sequence>